<evidence type="ECO:0000313" key="9">
    <source>
        <dbReference type="Proteomes" id="UP001297422"/>
    </source>
</evidence>
<evidence type="ECO:0000256" key="5">
    <source>
        <dbReference type="ARBA" id="ARBA00023136"/>
    </source>
</evidence>
<keyword evidence="4 6" id="KW-1133">Transmembrane helix</keyword>
<feature type="transmembrane region" description="Helical" evidence="6">
    <location>
        <begin position="672"/>
        <end position="691"/>
    </location>
</feature>
<feature type="transmembrane region" description="Helical" evidence="6">
    <location>
        <begin position="155"/>
        <end position="176"/>
    </location>
</feature>
<reference evidence="8" key="1">
    <citation type="submission" date="2021-10" db="EMBL/GenBank/DDBJ databases">
        <title>Collection of gut derived symbiotic bacterial strains cultured from healthy donors.</title>
        <authorList>
            <person name="Lin H."/>
            <person name="Littmann E."/>
            <person name="Claire K."/>
            <person name="Pamer E."/>
        </authorList>
    </citation>
    <scope>NUCLEOTIDE SEQUENCE</scope>
    <source>
        <strain evidence="8">MSK.23.4</strain>
    </source>
</reference>
<dbReference type="PANTHER" id="PTHR46795">
    <property type="entry name" value="ABC TRANSPORTER PERMEASE-RELATED-RELATED"/>
    <property type="match status" value="1"/>
</dbReference>
<organism evidence="8 9">
    <name type="scientific">Mediterraneibacter gnavus</name>
    <name type="common">Ruminococcus gnavus</name>
    <dbReference type="NCBI Taxonomy" id="33038"/>
    <lineage>
        <taxon>Bacteria</taxon>
        <taxon>Bacillati</taxon>
        <taxon>Bacillota</taxon>
        <taxon>Clostridia</taxon>
        <taxon>Lachnospirales</taxon>
        <taxon>Lachnospiraceae</taxon>
        <taxon>Mediterraneibacter</taxon>
    </lineage>
</organism>
<feature type="domain" description="ABC3 transporter permease C-terminal" evidence="7">
    <location>
        <begin position="60"/>
        <end position="179"/>
    </location>
</feature>
<dbReference type="InterPro" id="IPR052536">
    <property type="entry name" value="ABC-4_Integral_Memb_Prot"/>
</dbReference>
<feature type="transmembrane region" description="Helical" evidence="6">
    <location>
        <begin position="202"/>
        <end position="225"/>
    </location>
</feature>
<keyword evidence="2" id="KW-1003">Cell membrane</keyword>
<proteinExistence type="predicted"/>
<dbReference type="AlphaFoldDB" id="A0AAJ1EQ28"/>
<dbReference type="RefSeq" id="WP_173879638.1">
    <property type="nucleotide sequence ID" value="NZ_JAAIMT010000029.1"/>
</dbReference>
<protein>
    <submittedName>
        <fullName evidence="8">ABC transporter permease</fullName>
    </submittedName>
</protein>
<evidence type="ECO:0000256" key="6">
    <source>
        <dbReference type="SAM" id="Phobius"/>
    </source>
</evidence>
<dbReference type="GO" id="GO:0005886">
    <property type="term" value="C:plasma membrane"/>
    <property type="evidence" value="ECO:0007669"/>
    <property type="project" value="UniProtKB-SubCell"/>
</dbReference>
<feature type="transmembrane region" description="Helical" evidence="6">
    <location>
        <begin position="21"/>
        <end position="40"/>
    </location>
</feature>
<evidence type="ECO:0000313" key="8">
    <source>
        <dbReference type="EMBL" id="MCB5495019.1"/>
    </source>
</evidence>
<feature type="transmembrane region" description="Helical" evidence="6">
    <location>
        <begin position="638"/>
        <end position="660"/>
    </location>
</feature>
<feature type="transmembrane region" description="Helical" evidence="6">
    <location>
        <begin position="577"/>
        <end position="601"/>
    </location>
</feature>
<evidence type="ECO:0000256" key="3">
    <source>
        <dbReference type="ARBA" id="ARBA00022692"/>
    </source>
</evidence>
<keyword evidence="3 6" id="KW-0812">Transmembrane</keyword>
<feature type="transmembrane region" description="Helical" evidence="6">
    <location>
        <begin position="284"/>
        <end position="305"/>
    </location>
</feature>
<accession>A0AAJ1EQ28</accession>
<evidence type="ECO:0000259" key="7">
    <source>
        <dbReference type="Pfam" id="PF02687"/>
    </source>
</evidence>
<dbReference type="Pfam" id="PF02687">
    <property type="entry name" value="FtsX"/>
    <property type="match status" value="1"/>
</dbReference>
<evidence type="ECO:0000256" key="2">
    <source>
        <dbReference type="ARBA" id="ARBA00022475"/>
    </source>
</evidence>
<comment type="caution">
    <text evidence="8">The sequence shown here is derived from an EMBL/GenBank/DDBJ whole genome shotgun (WGS) entry which is preliminary data.</text>
</comment>
<dbReference type="EMBL" id="JAJBNC010000028">
    <property type="protein sequence ID" value="MCB5495019.1"/>
    <property type="molecule type" value="Genomic_DNA"/>
</dbReference>
<evidence type="ECO:0000256" key="4">
    <source>
        <dbReference type="ARBA" id="ARBA00022989"/>
    </source>
</evidence>
<sequence length="705" mass="80734">MKLTNLLNKLRRVNSRQYKQFWLCVAFANLLVASFFGVLFSDFIQKALPEGGDSRKQIYLIFGIAVIGCFIFVLYAMGLFLRYKSKEIGIFLALGTEKKRLSGALLKEIFSLGLSATVVGIIVGNLLALGIGKIIEMINIAPYLSSFMVSVQGMLYAAVFAILVFVCILIMTLAFMKRSNVMEIINEQRKCEPIKKQVTGKYLVSGITLSIAGIFLAYVLPTLWANIFKQYLSGLFSLFYSLCIIGIYRILVYSIVVHKRGRNPQKYYKNIISYGMLKFQGISMVRNMSLIVLLIIGALFAAFYLPSNMMEGNNFADKNPVDVSYRIPEAVSGLSQEEVLNLADDFNVKIEHYREIDFIELLSSGINRDNVDDNGRIIEQYEKQAYYRQFVSDKELNNAMGTNLTVKDGTYKMIRSEDMDESVFFAFDDLDYVKNQDSGLDKKLRYDGTVEFNELIVENGWDTFARYVISEKDYQELKTGISPDHTIRQVLFNVTNVEESYDFSKQLFKEYCNNASDSMKVLLFYDSFMEQQAMEEGEEYYDGERIELQPEHPEIDLNWKYEPYFKVLFQKNMLLQYAIQFLLFAFVSIVMLASIGIIAFTRSQTIGLSNKQVYDDIRKLGADNSYILRCVKGQLSKVYVLPTIIGVGIIYLYQCMTYLQNDGVFHLYEGKAALLDLGLCFIVGVYQYIGYRISLREIKRIIGIQ</sequence>
<comment type="subcellular location">
    <subcellularLocation>
        <location evidence="1">Cell membrane</location>
        <topology evidence="1">Multi-pass membrane protein</topology>
    </subcellularLocation>
</comment>
<evidence type="ECO:0000256" key="1">
    <source>
        <dbReference type="ARBA" id="ARBA00004651"/>
    </source>
</evidence>
<feature type="transmembrane region" description="Helical" evidence="6">
    <location>
        <begin position="60"/>
        <end position="81"/>
    </location>
</feature>
<name>A0AAJ1EQ28_MEDGN</name>
<dbReference type="Proteomes" id="UP001297422">
    <property type="component" value="Unassembled WGS sequence"/>
</dbReference>
<gene>
    <name evidence="8" type="ORF">LIQ10_14975</name>
</gene>
<dbReference type="InterPro" id="IPR003838">
    <property type="entry name" value="ABC3_permease_C"/>
</dbReference>
<feature type="transmembrane region" description="Helical" evidence="6">
    <location>
        <begin position="231"/>
        <end position="256"/>
    </location>
</feature>
<feature type="transmembrane region" description="Helical" evidence="6">
    <location>
        <begin position="109"/>
        <end position="135"/>
    </location>
</feature>
<dbReference type="PANTHER" id="PTHR46795:SF3">
    <property type="entry name" value="ABC TRANSPORTER PERMEASE"/>
    <property type="match status" value="1"/>
</dbReference>
<keyword evidence="5 6" id="KW-0472">Membrane</keyword>